<organism evidence="4 5">
    <name type="scientific">Candidatus Polarisedimenticola svalbardensis</name>
    <dbReference type="NCBI Taxonomy" id="2886004"/>
    <lineage>
        <taxon>Bacteria</taxon>
        <taxon>Pseudomonadati</taxon>
        <taxon>Acidobacteriota</taxon>
        <taxon>Candidatus Polarisedimenticolia</taxon>
        <taxon>Candidatus Polarisedimenticolales</taxon>
        <taxon>Candidatus Polarisedimenticolaceae</taxon>
        <taxon>Candidatus Polarisedimenticola</taxon>
    </lineage>
</organism>
<keyword evidence="2 4" id="KW-0548">Nucleotidyltransferase</keyword>
<dbReference type="InterPro" id="IPR014729">
    <property type="entry name" value="Rossmann-like_a/b/a_fold"/>
</dbReference>
<dbReference type="Gene3D" id="3.40.50.620">
    <property type="entry name" value="HUPs"/>
    <property type="match status" value="1"/>
</dbReference>
<dbReference type="AlphaFoldDB" id="A0A8J7C2E4"/>
<reference evidence="4 5" key="1">
    <citation type="submission" date="2020-08" db="EMBL/GenBank/DDBJ databases">
        <title>Acidobacteriota in marine sediments use diverse sulfur dissimilation pathways.</title>
        <authorList>
            <person name="Wasmund K."/>
        </authorList>
    </citation>
    <scope>NUCLEOTIDE SEQUENCE [LARGE SCALE GENOMIC DNA]</scope>
    <source>
        <strain evidence="4">MAG AM4</strain>
    </source>
</reference>
<feature type="domain" description="Cytidyltransferase-like" evidence="3">
    <location>
        <begin position="31"/>
        <end position="129"/>
    </location>
</feature>
<comment type="caution">
    <text evidence="4">The sequence shown here is derived from an EMBL/GenBank/DDBJ whole genome shotgun (WGS) entry which is preliminary data.</text>
</comment>
<dbReference type="GO" id="GO:0016779">
    <property type="term" value="F:nucleotidyltransferase activity"/>
    <property type="evidence" value="ECO:0007669"/>
    <property type="project" value="UniProtKB-KW"/>
</dbReference>
<protein>
    <submittedName>
        <fullName evidence="4">Adenylyltransferase/cytidyltransferase family protein</fullName>
    </submittedName>
</protein>
<evidence type="ECO:0000259" key="3">
    <source>
        <dbReference type="Pfam" id="PF01467"/>
    </source>
</evidence>
<dbReference type="Proteomes" id="UP000648239">
    <property type="component" value="Unassembled WGS sequence"/>
</dbReference>
<dbReference type="NCBIfam" id="TIGR00125">
    <property type="entry name" value="cyt_tran_rel"/>
    <property type="match status" value="1"/>
</dbReference>
<dbReference type="PANTHER" id="PTHR43793">
    <property type="entry name" value="FAD SYNTHASE"/>
    <property type="match status" value="1"/>
</dbReference>
<dbReference type="EMBL" id="JACXWD010000062">
    <property type="protein sequence ID" value="MBD3869150.1"/>
    <property type="molecule type" value="Genomic_DNA"/>
</dbReference>
<dbReference type="InterPro" id="IPR004821">
    <property type="entry name" value="Cyt_trans-like"/>
</dbReference>
<accession>A0A8J7C2E4</accession>
<dbReference type="PANTHER" id="PTHR43793:SF2">
    <property type="entry name" value="BIFUNCTIONAL PROTEIN HLDE"/>
    <property type="match status" value="1"/>
</dbReference>
<evidence type="ECO:0000313" key="5">
    <source>
        <dbReference type="Proteomes" id="UP000648239"/>
    </source>
</evidence>
<proteinExistence type="predicted"/>
<dbReference type="InterPro" id="IPR050385">
    <property type="entry name" value="Archaeal_FAD_synthase"/>
</dbReference>
<evidence type="ECO:0000256" key="2">
    <source>
        <dbReference type="ARBA" id="ARBA00022695"/>
    </source>
</evidence>
<keyword evidence="1" id="KW-0808">Transferase</keyword>
<name>A0A8J7C2E4_9BACT</name>
<gene>
    <name evidence="4" type="ORF">IFK94_13590</name>
</gene>
<dbReference type="Pfam" id="PF01467">
    <property type="entry name" value="CTP_transf_like"/>
    <property type="match status" value="1"/>
</dbReference>
<sequence length="172" mass="19260">MKRTRSEKRLPLTDLIACLTEERKNGRTVVFTNGCYDILHAGHLHLLERASQLGDVVVVGLNGDRSVRRLKGGSRPWVDFDDRADLLAGLEVVDYVIGFEEDTPERIMEAIRPDVMVKGGDYTQETLPEKDTANRIACRIEIVPFRSHRSTTGLVDRIVRAGGDDPGRRFSG</sequence>
<evidence type="ECO:0000313" key="4">
    <source>
        <dbReference type="EMBL" id="MBD3869150.1"/>
    </source>
</evidence>
<dbReference type="SUPFAM" id="SSF52374">
    <property type="entry name" value="Nucleotidylyl transferase"/>
    <property type="match status" value="1"/>
</dbReference>
<evidence type="ECO:0000256" key="1">
    <source>
        <dbReference type="ARBA" id="ARBA00022679"/>
    </source>
</evidence>